<name>A0ABX9KK99_9FUSO</name>
<accession>A0ABX9KK99</accession>
<gene>
    <name evidence="1" type="ORF">DYH56_01725</name>
</gene>
<evidence type="ECO:0000313" key="2">
    <source>
        <dbReference type="Proteomes" id="UP000263486"/>
    </source>
</evidence>
<comment type="caution">
    <text evidence="1">The sequence shown here is derived from an EMBL/GenBank/DDBJ whole genome shotgun (WGS) entry which is preliminary data.</text>
</comment>
<keyword evidence="2" id="KW-1185">Reference proteome</keyword>
<sequence length="93" mass="11336">MKKEFLEILMKKDHFPCKLDKKDGELLKKLFKKDIKFQMDSLNTKKIDDLEFRYTYEEEGIKYILLEEYIFKEGETFLSLENSIGVDYYFNKI</sequence>
<organism evidence="1 2">
    <name type="scientific">Psychrilyobacter piezotolerans</name>
    <dbReference type="NCBI Taxonomy" id="2293438"/>
    <lineage>
        <taxon>Bacteria</taxon>
        <taxon>Fusobacteriati</taxon>
        <taxon>Fusobacteriota</taxon>
        <taxon>Fusobacteriia</taxon>
        <taxon>Fusobacteriales</taxon>
        <taxon>Fusobacteriaceae</taxon>
        <taxon>Psychrilyobacter</taxon>
    </lineage>
</organism>
<evidence type="ECO:0000313" key="1">
    <source>
        <dbReference type="EMBL" id="REI42892.1"/>
    </source>
</evidence>
<dbReference type="RefSeq" id="WP_114641124.1">
    <property type="nucleotide sequence ID" value="NZ_JAACIO010000002.1"/>
</dbReference>
<reference evidence="1 2" key="1">
    <citation type="submission" date="2018-08" db="EMBL/GenBank/DDBJ databases">
        <title>Draft genome sequence of Psychrilyobacter sp. strain SD5 isolated from Black Sea water.</title>
        <authorList>
            <person name="Yadav S."/>
            <person name="Villanueva L."/>
            <person name="Damste J.S.S."/>
        </authorList>
    </citation>
    <scope>NUCLEOTIDE SEQUENCE [LARGE SCALE GENOMIC DNA]</scope>
    <source>
        <strain evidence="1 2">SD5</strain>
    </source>
</reference>
<proteinExistence type="predicted"/>
<dbReference type="Proteomes" id="UP000263486">
    <property type="component" value="Unassembled WGS sequence"/>
</dbReference>
<dbReference type="EMBL" id="QUAJ01000002">
    <property type="protein sequence ID" value="REI42892.1"/>
    <property type="molecule type" value="Genomic_DNA"/>
</dbReference>
<protein>
    <submittedName>
        <fullName evidence="1">Uncharacterized protein</fullName>
    </submittedName>
</protein>